<sequence length="141" mass="15200">MLTKVCAHARCNQGKTTGAITREREKLKKDHHLDVCRLNRMDFTAFIVTCDGVYGREADGFIRRLAELINQRGGWDKHGTGRVEQWIRARLSVCLARSVLRVCGGPGGRAGGIGCIRGGVGGMRPGSSCLGSLSFSEGAPL</sequence>
<dbReference type="AlphaFoldDB" id="A0A0G4GBE3"/>
<protein>
    <submittedName>
        <fullName evidence="1">Uncharacterized protein</fullName>
    </submittedName>
</protein>
<evidence type="ECO:0000313" key="1">
    <source>
        <dbReference type="EMBL" id="CEM26442.1"/>
    </source>
</evidence>
<proteinExistence type="predicted"/>
<name>A0A0G4GBE3_VITBC</name>
<dbReference type="VEuPathDB" id="CryptoDB:Vbra_9"/>
<dbReference type="EMBL" id="CDMY01000615">
    <property type="protein sequence ID" value="CEM26442.1"/>
    <property type="molecule type" value="Genomic_DNA"/>
</dbReference>
<gene>
    <name evidence="1" type="ORF">Vbra_9</name>
</gene>
<organism evidence="1 2">
    <name type="scientific">Vitrella brassicaformis (strain CCMP3155)</name>
    <dbReference type="NCBI Taxonomy" id="1169540"/>
    <lineage>
        <taxon>Eukaryota</taxon>
        <taxon>Sar</taxon>
        <taxon>Alveolata</taxon>
        <taxon>Colpodellida</taxon>
        <taxon>Vitrellaceae</taxon>
        <taxon>Vitrella</taxon>
    </lineage>
</organism>
<dbReference type="PhylomeDB" id="A0A0G4GBE3"/>
<dbReference type="InParanoid" id="A0A0G4GBE3"/>
<keyword evidence="2" id="KW-1185">Reference proteome</keyword>
<evidence type="ECO:0000313" key="2">
    <source>
        <dbReference type="Proteomes" id="UP000041254"/>
    </source>
</evidence>
<accession>A0A0G4GBE3</accession>
<reference evidence="1 2" key="1">
    <citation type="submission" date="2014-11" db="EMBL/GenBank/DDBJ databases">
        <authorList>
            <person name="Zhu J."/>
            <person name="Qi W."/>
            <person name="Song R."/>
        </authorList>
    </citation>
    <scope>NUCLEOTIDE SEQUENCE [LARGE SCALE GENOMIC DNA]</scope>
</reference>
<dbReference type="Proteomes" id="UP000041254">
    <property type="component" value="Unassembled WGS sequence"/>
</dbReference>